<keyword evidence="1" id="KW-0175">Coiled coil</keyword>
<dbReference type="RefSeq" id="WP_184212973.1">
    <property type="nucleotide sequence ID" value="NZ_JACHIP010000001.1"/>
</dbReference>
<dbReference type="AlphaFoldDB" id="A0A7W7Z8P7"/>
<dbReference type="EMBL" id="JACHIP010000001">
    <property type="protein sequence ID" value="MBB5055341.1"/>
    <property type="molecule type" value="Genomic_DNA"/>
</dbReference>
<dbReference type="Proteomes" id="UP000540989">
    <property type="component" value="Unassembled WGS sequence"/>
</dbReference>
<protein>
    <submittedName>
        <fullName evidence="2">Uncharacterized protein</fullName>
    </submittedName>
</protein>
<evidence type="ECO:0000313" key="3">
    <source>
        <dbReference type="Proteomes" id="UP000540989"/>
    </source>
</evidence>
<gene>
    <name evidence="2" type="ORF">HDF16_000010</name>
</gene>
<evidence type="ECO:0000313" key="2">
    <source>
        <dbReference type="EMBL" id="MBB5055341.1"/>
    </source>
</evidence>
<keyword evidence="3" id="KW-1185">Reference proteome</keyword>
<comment type="caution">
    <text evidence="2">The sequence shown here is derived from an EMBL/GenBank/DDBJ whole genome shotgun (WGS) entry which is preliminary data.</text>
</comment>
<reference evidence="2 3" key="1">
    <citation type="submission" date="2020-08" db="EMBL/GenBank/DDBJ databases">
        <title>Genomic Encyclopedia of Type Strains, Phase IV (KMG-V): Genome sequencing to study the core and pangenomes of soil and plant-associated prokaryotes.</title>
        <authorList>
            <person name="Whitman W."/>
        </authorList>
    </citation>
    <scope>NUCLEOTIDE SEQUENCE [LARGE SCALE GENOMIC DNA]</scope>
    <source>
        <strain evidence="2 3">M8UP14</strain>
    </source>
</reference>
<name>A0A7W7Z8P7_9BACT</name>
<organism evidence="2 3">
    <name type="scientific">Granulicella aggregans</name>
    <dbReference type="NCBI Taxonomy" id="474949"/>
    <lineage>
        <taxon>Bacteria</taxon>
        <taxon>Pseudomonadati</taxon>
        <taxon>Acidobacteriota</taxon>
        <taxon>Terriglobia</taxon>
        <taxon>Terriglobales</taxon>
        <taxon>Acidobacteriaceae</taxon>
        <taxon>Granulicella</taxon>
    </lineage>
</organism>
<feature type="coiled-coil region" evidence="1">
    <location>
        <begin position="182"/>
        <end position="209"/>
    </location>
</feature>
<evidence type="ECO:0000256" key="1">
    <source>
        <dbReference type="SAM" id="Coils"/>
    </source>
</evidence>
<sequence>MWRYFKAAFLVGVDVPGVGRLPINAMAAFAVAALGFVEPSVWLAGLGIEAAVVSSLAFNSRFQNVVDALALPASVKAEADKRSALIAALPANLNARLVALHKTATRVIAICQKLGAEPETIAGTQASLDKLEWICLKLLIARDHLVNDLGLESAESLDGRIAALRKQLPDGTGAAAPSTGLQRSQMATLDLLERRMANLRNRETLLAENESDLCRIEAQVELMRENAAIEGKPAAVDTEIEFASDLRSTEIYGTHGELVRDLDAARSGS</sequence>
<proteinExistence type="predicted"/>
<accession>A0A7W7Z8P7</accession>